<reference evidence="2 3" key="1">
    <citation type="submission" date="2018-06" db="EMBL/GenBank/DDBJ databases">
        <title>Comparative genomics reveals the genomic features of Rhizophagus irregularis, R. cerebriforme, R. diaphanum and Gigaspora rosea, and their symbiotic lifestyle signature.</title>
        <authorList>
            <person name="Morin E."/>
            <person name="San Clemente H."/>
            <person name="Chen E.C.H."/>
            <person name="De La Providencia I."/>
            <person name="Hainaut M."/>
            <person name="Kuo A."/>
            <person name="Kohler A."/>
            <person name="Murat C."/>
            <person name="Tang N."/>
            <person name="Roy S."/>
            <person name="Loubradou J."/>
            <person name="Henrissat B."/>
            <person name="Grigoriev I.V."/>
            <person name="Corradi N."/>
            <person name="Roux C."/>
            <person name="Martin F.M."/>
        </authorList>
    </citation>
    <scope>NUCLEOTIDE SEQUENCE [LARGE SCALE GENOMIC DNA]</scope>
    <source>
        <strain evidence="2 3">DAOM 194757</strain>
    </source>
</reference>
<evidence type="ECO:0000313" key="2">
    <source>
        <dbReference type="EMBL" id="RIB05903.1"/>
    </source>
</evidence>
<name>A0A397UF23_9GLOM</name>
<keyword evidence="3" id="KW-1185">Reference proteome</keyword>
<keyword evidence="1" id="KW-1133">Transmembrane helix</keyword>
<sequence length="65" mass="8343">MNNLLIIYKCERDRYFSVSISLLRWNFFTFTYFYTLKMYSYYLKLRFYFDTYFILTKILIYVVLY</sequence>
<dbReference type="EMBL" id="QKWP01001899">
    <property type="protein sequence ID" value="RIB05903.1"/>
    <property type="molecule type" value="Genomic_DNA"/>
</dbReference>
<protein>
    <submittedName>
        <fullName evidence="2">Uncharacterized protein</fullName>
    </submittedName>
</protein>
<evidence type="ECO:0000256" key="1">
    <source>
        <dbReference type="SAM" id="Phobius"/>
    </source>
</evidence>
<keyword evidence="1" id="KW-0472">Membrane</keyword>
<evidence type="ECO:0000313" key="3">
    <source>
        <dbReference type="Proteomes" id="UP000266673"/>
    </source>
</evidence>
<feature type="transmembrane region" description="Helical" evidence="1">
    <location>
        <begin position="47"/>
        <end position="64"/>
    </location>
</feature>
<organism evidence="2 3">
    <name type="scientific">Gigaspora rosea</name>
    <dbReference type="NCBI Taxonomy" id="44941"/>
    <lineage>
        <taxon>Eukaryota</taxon>
        <taxon>Fungi</taxon>
        <taxon>Fungi incertae sedis</taxon>
        <taxon>Mucoromycota</taxon>
        <taxon>Glomeromycotina</taxon>
        <taxon>Glomeromycetes</taxon>
        <taxon>Diversisporales</taxon>
        <taxon>Gigasporaceae</taxon>
        <taxon>Gigaspora</taxon>
    </lineage>
</organism>
<dbReference type="AlphaFoldDB" id="A0A397UF23"/>
<comment type="caution">
    <text evidence="2">The sequence shown here is derived from an EMBL/GenBank/DDBJ whole genome shotgun (WGS) entry which is preliminary data.</text>
</comment>
<keyword evidence="1" id="KW-0812">Transmembrane</keyword>
<accession>A0A397UF23</accession>
<feature type="transmembrane region" description="Helical" evidence="1">
    <location>
        <begin position="15"/>
        <end position="35"/>
    </location>
</feature>
<proteinExistence type="predicted"/>
<dbReference type="Proteomes" id="UP000266673">
    <property type="component" value="Unassembled WGS sequence"/>
</dbReference>
<gene>
    <name evidence="2" type="ORF">C2G38_2007589</name>
</gene>